<keyword evidence="10" id="KW-1185">Reference proteome</keyword>
<gene>
    <name evidence="9" type="ordered locus">Bache_0347</name>
</gene>
<feature type="domain" description="SusD-like N-terminal" evidence="8">
    <location>
        <begin position="23"/>
        <end position="220"/>
    </location>
</feature>
<evidence type="ECO:0000256" key="3">
    <source>
        <dbReference type="ARBA" id="ARBA00022729"/>
    </source>
</evidence>
<dbReference type="SUPFAM" id="SSF48452">
    <property type="entry name" value="TPR-like"/>
    <property type="match status" value="1"/>
</dbReference>
<dbReference type="InterPro" id="IPR012944">
    <property type="entry name" value="SusD_RagB_dom"/>
</dbReference>
<evidence type="ECO:0000256" key="4">
    <source>
        <dbReference type="ARBA" id="ARBA00023136"/>
    </source>
</evidence>
<evidence type="ECO:0000256" key="2">
    <source>
        <dbReference type="ARBA" id="ARBA00006275"/>
    </source>
</evidence>
<evidence type="ECO:0000259" key="8">
    <source>
        <dbReference type="Pfam" id="PF14322"/>
    </source>
</evidence>
<protein>
    <submittedName>
        <fullName evidence="9">RagB/SusD domain protein</fullName>
    </submittedName>
</protein>
<organism evidence="9 10">
    <name type="scientific">Bacteroides helcogenes (strain ATCC 35417 / DSM 20613 / JCM 6297 / CCUG 15421 / P 36-108)</name>
    <dbReference type="NCBI Taxonomy" id="693979"/>
    <lineage>
        <taxon>Bacteria</taxon>
        <taxon>Pseudomonadati</taxon>
        <taxon>Bacteroidota</taxon>
        <taxon>Bacteroidia</taxon>
        <taxon>Bacteroidales</taxon>
        <taxon>Bacteroidaceae</taxon>
        <taxon>Bacteroides</taxon>
    </lineage>
</organism>
<dbReference type="Gene3D" id="1.25.40.390">
    <property type="match status" value="1"/>
</dbReference>
<dbReference type="GO" id="GO:0009279">
    <property type="term" value="C:cell outer membrane"/>
    <property type="evidence" value="ECO:0007669"/>
    <property type="project" value="UniProtKB-SubCell"/>
</dbReference>
<evidence type="ECO:0000313" key="9">
    <source>
        <dbReference type="EMBL" id="ADV42376.1"/>
    </source>
</evidence>
<dbReference type="RefSeq" id="WP_013545993.1">
    <property type="nucleotide sequence ID" value="NC_014933.1"/>
</dbReference>
<comment type="similarity">
    <text evidence="2">Belongs to the SusD family.</text>
</comment>
<feature type="chain" id="PRO_5003209336" evidence="6">
    <location>
        <begin position="22"/>
        <end position="639"/>
    </location>
</feature>
<reference evidence="9 10" key="2">
    <citation type="journal article" date="2011" name="Stand. Genomic Sci.">
        <title>Complete genome sequence of Bacteroides helcogenes type strain (P 36-108).</title>
        <authorList>
            <person name="Pati A."/>
            <person name="Gronow S."/>
            <person name="Zeytun A."/>
            <person name="Lapidus A."/>
            <person name="Nolan M."/>
            <person name="Hammon N."/>
            <person name="Deshpande S."/>
            <person name="Cheng J.F."/>
            <person name="Tapia R."/>
            <person name="Han C."/>
            <person name="Goodwin L."/>
            <person name="Pitluck S."/>
            <person name="Liolios K."/>
            <person name="Pagani I."/>
            <person name="Ivanova N."/>
            <person name="Mavromatis K."/>
            <person name="Chen A."/>
            <person name="Palaniappan K."/>
            <person name="Land M."/>
            <person name="Hauser L."/>
            <person name="Chang Y.J."/>
            <person name="Jeffries C.D."/>
            <person name="Detter J.C."/>
            <person name="Brambilla E."/>
            <person name="Rohde M."/>
            <person name="Goker M."/>
            <person name="Woyke T."/>
            <person name="Bristow J."/>
            <person name="Eisen J.A."/>
            <person name="Markowitz V."/>
            <person name="Hugenholtz P."/>
            <person name="Kyrpides N.C."/>
            <person name="Klenk H.P."/>
            <person name="Lucas S."/>
        </authorList>
    </citation>
    <scope>NUCLEOTIDE SEQUENCE [LARGE SCALE GENOMIC DNA]</scope>
    <source>
        <strain evidence="10">ATCC 35417 / DSM 20613 / JCM 6297 / CCUG 15421 / P 36-108</strain>
    </source>
</reference>
<feature type="signal peptide" evidence="6">
    <location>
        <begin position="1"/>
        <end position="21"/>
    </location>
</feature>
<dbReference type="EMBL" id="CP002352">
    <property type="protein sequence ID" value="ADV42376.1"/>
    <property type="molecule type" value="Genomic_DNA"/>
</dbReference>
<dbReference type="Pfam" id="PF07980">
    <property type="entry name" value="SusD_RagB"/>
    <property type="match status" value="1"/>
</dbReference>
<proteinExistence type="inferred from homology"/>
<dbReference type="PROSITE" id="PS51257">
    <property type="entry name" value="PROKAR_LIPOPROTEIN"/>
    <property type="match status" value="1"/>
</dbReference>
<dbReference type="Proteomes" id="UP000008630">
    <property type="component" value="Chromosome"/>
</dbReference>
<evidence type="ECO:0000259" key="7">
    <source>
        <dbReference type="Pfam" id="PF07980"/>
    </source>
</evidence>
<dbReference type="Pfam" id="PF14322">
    <property type="entry name" value="SusD-like_3"/>
    <property type="match status" value="1"/>
</dbReference>
<dbReference type="InterPro" id="IPR033985">
    <property type="entry name" value="SusD-like_N"/>
</dbReference>
<feature type="domain" description="RagB/SusD" evidence="7">
    <location>
        <begin position="311"/>
        <end position="639"/>
    </location>
</feature>
<dbReference type="HOGENOM" id="CLU_015553_0_3_10"/>
<keyword evidence="5" id="KW-0998">Cell outer membrane</keyword>
<evidence type="ECO:0000313" key="10">
    <source>
        <dbReference type="Proteomes" id="UP000008630"/>
    </source>
</evidence>
<dbReference type="STRING" id="693979.Bache_0347"/>
<dbReference type="InterPro" id="IPR011990">
    <property type="entry name" value="TPR-like_helical_dom_sf"/>
</dbReference>
<evidence type="ECO:0000256" key="1">
    <source>
        <dbReference type="ARBA" id="ARBA00004442"/>
    </source>
</evidence>
<keyword evidence="3 6" id="KW-0732">Signal</keyword>
<accession>E6SUF8</accession>
<evidence type="ECO:0000256" key="6">
    <source>
        <dbReference type="SAM" id="SignalP"/>
    </source>
</evidence>
<keyword evidence="4" id="KW-0472">Membrane</keyword>
<reference key="1">
    <citation type="submission" date="2010-11" db="EMBL/GenBank/DDBJ databases">
        <title>The complete genome of Bacteroides helcogenes P 36-108.</title>
        <authorList>
            <consortium name="US DOE Joint Genome Institute (JGI-PGF)"/>
            <person name="Lucas S."/>
            <person name="Copeland A."/>
            <person name="Lapidus A."/>
            <person name="Bruce D."/>
            <person name="Goodwin L."/>
            <person name="Pitluck S."/>
            <person name="Kyrpides N."/>
            <person name="Mavromatis K."/>
            <person name="Ivanova N."/>
            <person name="Zeytun A."/>
            <person name="Brettin T."/>
            <person name="Detter J.C."/>
            <person name="Tapia R."/>
            <person name="Han C."/>
            <person name="Land M."/>
            <person name="Hauser L."/>
            <person name="Markowitz V."/>
            <person name="Cheng J.-F."/>
            <person name="Hugenholtz P."/>
            <person name="Woyke T."/>
            <person name="Wu D."/>
            <person name="Gronow S."/>
            <person name="Wellnitz S."/>
            <person name="Brambilla E."/>
            <person name="Klenk H.-P."/>
            <person name="Eisen J.A."/>
        </authorList>
    </citation>
    <scope>NUCLEOTIDE SEQUENCE</scope>
    <source>
        <strain>P 36-108</strain>
    </source>
</reference>
<evidence type="ECO:0000256" key="5">
    <source>
        <dbReference type="ARBA" id="ARBA00023237"/>
    </source>
</evidence>
<name>E6SUF8_BACT6</name>
<dbReference type="eggNOG" id="COG0614">
    <property type="taxonomic scope" value="Bacteria"/>
</dbReference>
<comment type="subcellular location">
    <subcellularLocation>
        <location evidence="1">Cell outer membrane</location>
    </subcellularLocation>
</comment>
<dbReference type="PATRIC" id="fig|693979.3.peg.374"/>
<sequence length="639" mass="71962">MKKFNKIFIVMVCLLSGFMSSCDYLDVVPDEKATEKDAFEDKDAAKRFIYSCYAYVPNPRNGTGSLDLFTGDEVVTAFEHETFAAFPKGNYSASNPVISYWNSLFQGIKQCYILLNNIDMVPALEASIKADYIAQAKFLIGYYHFLLVRSYGPVILVKEEPSLVTPADQYAARSPYDECVDYVCQMLDEAAEGLPATRLNENYGLATSVAAKAIKARMLLYAASPLFNGNSEFYADFKDKEGNPLMPLTYDANKWQKAKTAYEDAIKVAEAAGYALYNNTGYMLNGYDNLEPTDPVQHTLRYTVIEPANKEVLWADCRSEGAYSIQNKSLPFCNGSAYNGVSPTLTMLKRFYTKNGLPVDQDPDFPKGNGIFEVTTLGEENANIGDPEAKTIRFNLDREPRFYSWVAFQGGFYEIMSASDGNGAYQNDASYNKFSDDESGKLVCDFVIGGNTSRQPKGSSLRTNNYSPTGYLNKKGVVPGYNVRTSLYYPPFYPWPVIRLAELYLGYAEACVECNSLDLAKTNLDKVRTRAGIPTVETSWNGIATLDQSKLREIVRQERTIEFYLENQTFWDLRRWKQAEQYFGVKVRGMNIIGNTIDAFAQETEVSFERKFESPTQYLMPVPLTDINRNMNLVQNPGY</sequence>
<dbReference type="KEGG" id="bhl:Bache_0347"/>
<dbReference type="OrthoDB" id="724176at2"/>
<dbReference type="AlphaFoldDB" id="E6SUF8"/>